<evidence type="ECO:0000313" key="1">
    <source>
        <dbReference type="EMBL" id="KAJ9581576.1"/>
    </source>
</evidence>
<dbReference type="AlphaFoldDB" id="A0AAD8E989"/>
<accession>A0AAD8E989</accession>
<gene>
    <name evidence="1" type="ORF">L9F63_023259</name>
</gene>
<dbReference type="EMBL" id="JASPKZ010007888">
    <property type="protein sequence ID" value="KAJ9581576.1"/>
    <property type="molecule type" value="Genomic_DNA"/>
</dbReference>
<reference evidence="1" key="1">
    <citation type="journal article" date="2023" name="IScience">
        <title>Live-bearing cockroach genome reveals convergent evolutionary mechanisms linked to viviparity in insects and beyond.</title>
        <authorList>
            <person name="Fouks B."/>
            <person name="Harrison M.C."/>
            <person name="Mikhailova A.A."/>
            <person name="Marchal E."/>
            <person name="English S."/>
            <person name="Carruthers M."/>
            <person name="Jennings E.C."/>
            <person name="Chiamaka E.L."/>
            <person name="Frigard R.A."/>
            <person name="Pippel M."/>
            <person name="Attardo G.M."/>
            <person name="Benoit J.B."/>
            <person name="Bornberg-Bauer E."/>
            <person name="Tobe S.S."/>
        </authorList>
    </citation>
    <scope>NUCLEOTIDE SEQUENCE</scope>
    <source>
        <strain evidence="1">Stay&amp;Tobe</strain>
    </source>
</reference>
<feature type="non-terminal residue" evidence="1">
    <location>
        <position position="74"/>
    </location>
</feature>
<proteinExistence type="predicted"/>
<name>A0AAD8E989_DIPPU</name>
<keyword evidence="2" id="KW-1185">Reference proteome</keyword>
<protein>
    <submittedName>
        <fullName evidence="1">Uncharacterized protein</fullName>
    </submittedName>
</protein>
<organism evidence="1 2">
    <name type="scientific">Diploptera punctata</name>
    <name type="common">Pacific beetle cockroach</name>
    <dbReference type="NCBI Taxonomy" id="6984"/>
    <lineage>
        <taxon>Eukaryota</taxon>
        <taxon>Metazoa</taxon>
        <taxon>Ecdysozoa</taxon>
        <taxon>Arthropoda</taxon>
        <taxon>Hexapoda</taxon>
        <taxon>Insecta</taxon>
        <taxon>Pterygota</taxon>
        <taxon>Neoptera</taxon>
        <taxon>Polyneoptera</taxon>
        <taxon>Dictyoptera</taxon>
        <taxon>Blattodea</taxon>
        <taxon>Blaberoidea</taxon>
        <taxon>Blaberidae</taxon>
        <taxon>Diplopterinae</taxon>
        <taxon>Diploptera</taxon>
    </lineage>
</organism>
<evidence type="ECO:0000313" key="2">
    <source>
        <dbReference type="Proteomes" id="UP001233999"/>
    </source>
</evidence>
<comment type="caution">
    <text evidence="1">The sequence shown here is derived from an EMBL/GenBank/DDBJ whole genome shotgun (WGS) entry which is preliminary data.</text>
</comment>
<dbReference type="Proteomes" id="UP001233999">
    <property type="component" value="Unassembled WGS sequence"/>
</dbReference>
<reference evidence="1" key="2">
    <citation type="submission" date="2023-05" db="EMBL/GenBank/DDBJ databases">
        <authorList>
            <person name="Fouks B."/>
        </authorList>
    </citation>
    <scope>NUCLEOTIDE SEQUENCE</scope>
    <source>
        <strain evidence="1">Stay&amp;Tobe</strain>
        <tissue evidence="1">Testes</tissue>
    </source>
</reference>
<sequence length="74" mass="7893">SRRITTSGSDSQEIALFNSASLQPLNRVFSLSLQPQSSALVTESSTSVFSLSLQPHNGVLSLVTESLASLLKEE</sequence>
<feature type="non-terminal residue" evidence="1">
    <location>
        <position position="1"/>
    </location>
</feature>